<dbReference type="EMBL" id="JBFSHR010000072">
    <property type="protein sequence ID" value="MEX6430685.1"/>
    <property type="molecule type" value="Genomic_DNA"/>
</dbReference>
<evidence type="ECO:0000313" key="2">
    <source>
        <dbReference type="Proteomes" id="UP001560267"/>
    </source>
</evidence>
<evidence type="ECO:0000313" key="1">
    <source>
        <dbReference type="EMBL" id="MEX6430685.1"/>
    </source>
</evidence>
<reference evidence="1 2" key="1">
    <citation type="submission" date="2024-07" db="EMBL/GenBank/DDBJ databases">
        <title>Draft Genome Sequence of Ferrimicrobium acidiphilum Strain YE2023, Isolated from a Pulp of Bioleach Reactor.</title>
        <authorList>
            <person name="Elkina Y.A."/>
            <person name="Bulaeva A.G."/>
            <person name="Beletsky A.V."/>
            <person name="Mardanov A.V."/>
        </authorList>
    </citation>
    <scope>NUCLEOTIDE SEQUENCE [LARGE SCALE GENOMIC DNA]</scope>
    <source>
        <strain evidence="1 2">YE2023</strain>
    </source>
</reference>
<proteinExistence type="predicted"/>
<dbReference type="PANTHER" id="PTHR22603">
    <property type="entry name" value="CHOLINE/ETHANOALAMINE KINASE"/>
    <property type="match status" value="1"/>
</dbReference>
<dbReference type="PANTHER" id="PTHR22603:SF66">
    <property type="entry name" value="ETHANOLAMINE KINASE"/>
    <property type="match status" value="1"/>
</dbReference>
<dbReference type="InterPro" id="IPR011009">
    <property type="entry name" value="Kinase-like_dom_sf"/>
</dbReference>
<protein>
    <submittedName>
        <fullName evidence="1">Phosphotransferase</fullName>
    </submittedName>
</protein>
<dbReference type="Proteomes" id="UP001560267">
    <property type="component" value="Unassembled WGS sequence"/>
</dbReference>
<accession>A0ABV3Y5W8</accession>
<dbReference type="Gene3D" id="3.30.200.20">
    <property type="entry name" value="Phosphorylase Kinase, domain 1"/>
    <property type="match status" value="1"/>
</dbReference>
<name>A0ABV3Y5W8_9ACTN</name>
<organism evidence="1 2">
    <name type="scientific">Ferrimicrobium acidiphilum</name>
    <dbReference type="NCBI Taxonomy" id="121039"/>
    <lineage>
        <taxon>Bacteria</taxon>
        <taxon>Bacillati</taxon>
        <taxon>Actinomycetota</taxon>
        <taxon>Acidimicrobiia</taxon>
        <taxon>Acidimicrobiales</taxon>
        <taxon>Acidimicrobiaceae</taxon>
        <taxon>Ferrimicrobium</taxon>
    </lineage>
</organism>
<dbReference type="CDD" id="cd05151">
    <property type="entry name" value="ChoK-like"/>
    <property type="match status" value="1"/>
</dbReference>
<gene>
    <name evidence="1" type="ORF">AB6A68_12695</name>
</gene>
<dbReference type="Pfam" id="PF01633">
    <property type="entry name" value="Choline_kinase"/>
    <property type="match status" value="1"/>
</dbReference>
<keyword evidence="2" id="KW-1185">Reference proteome</keyword>
<dbReference type="SUPFAM" id="SSF56112">
    <property type="entry name" value="Protein kinase-like (PK-like)"/>
    <property type="match status" value="1"/>
</dbReference>
<comment type="caution">
    <text evidence="1">The sequence shown here is derived from an EMBL/GenBank/DDBJ whole genome shotgun (WGS) entry which is preliminary data.</text>
</comment>
<sequence length="319" mass="36048">MSKQVHANDWTAEGPVFPQELEGLSGRVNVLSGQPLEVEKLSGGLTNTNFKVSTPGGCYVVRLASDNSNLLEIDRESEYVNSVRAAEAGVGAPVIERLDTPNVLVVGFIDGRTLSASDLQHGHLLQRVAGACRQLHGARRFRSDFNMFDVQRRYLELAISRGFRIPDDYQDFEELFVRVRRAMEIAPEPTVPCNNDLLAENFIDDGERVWIIDYEYSGNNEPSFELGNIWSESELSIDQLEVLVRSYYGRADRATMSRCRLWGLASKYGWTLWAAIQANVSTLDFDFWEWGMEKYERAVAEFKGEDFERLLQDVTGGLS</sequence>
<dbReference type="Gene3D" id="3.90.1200.10">
    <property type="match status" value="1"/>
</dbReference>
<dbReference type="RefSeq" id="WP_276945204.1">
    <property type="nucleotide sequence ID" value="NZ_DAHZQU010000145.1"/>
</dbReference>